<evidence type="ECO:0000313" key="7">
    <source>
        <dbReference type="Proteomes" id="UP000038045"/>
    </source>
</evidence>
<protein>
    <submittedName>
        <fullName evidence="8">Glycoprotein-N-acetylgalactosamine 3-beta-galactosyltransferase 1</fullName>
    </submittedName>
</protein>
<dbReference type="InterPro" id="IPR026050">
    <property type="entry name" value="C1GALT1/C1GALT1_chp1"/>
</dbReference>
<dbReference type="WBParaSite" id="PTRK_0000293200.1">
    <property type="protein sequence ID" value="PTRK_0000293200.1"/>
    <property type="gene ID" value="PTRK_0000293200"/>
</dbReference>
<dbReference type="Proteomes" id="UP000038045">
    <property type="component" value="Unplaced"/>
</dbReference>
<keyword evidence="6" id="KW-0472">Membrane</keyword>
<dbReference type="AlphaFoldDB" id="A0A0N4Z6X6"/>
<evidence type="ECO:0000256" key="2">
    <source>
        <dbReference type="ARBA" id="ARBA00006462"/>
    </source>
</evidence>
<keyword evidence="4" id="KW-0735">Signal-anchor</keyword>
<evidence type="ECO:0000256" key="4">
    <source>
        <dbReference type="ARBA" id="ARBA00022968"/>
    </source>
</evidence>
<keyword evidence="7" id="KW-1185">Reference proteome</keyword>
<comment type="subcellular location">
    <subcellularLocation>
        <location evidence="1">Membrane</location>
        <topology evidence="1">Single-pass type II membrane protein</topology>
    </subcellularLocation>
</comment>
<dbReference type="PANTHER" id="PTHR23033:SF14">
    <property type="entry name" value="GLYCOPROTEIN-N-ACETYLGALACTOSAMINE 3-BETA-GALACTOSYLTRANSFERASE 1-RELATED"/>
    <property type="match status" value="1"/>
</dbReference>
<dbReference type="GO" id="GO:0016020">
    <property type="term" value="C:membrane"/>
    <property type="evidence" value="ECO:0007669"/>
    <property type="project" value="UniProtKB-SubCell"/>
</dbReference>
<accession>A0A0N4Z6X6</accession>
<dbReference type="GO" id="GO:0016263">
    <property type="term" value="F:glycoprotein-N-acetylgalactosamine 3-beta-galactosyltransferase activity"/>
    <property type="evidence" value="ECO:0007669"/>
    <property type="project" value="TreeGrafter"/>
</dbReference>
<evidence type="ECO:0000256" key="1">
    <source>
        <dbReference type="ARBA" id="ARBA00004606"/>
    </source>
</evidence>
<comment type="similarity">
    <text evidence="2">Belongs to the glycosyltransferase 31 family. Beta3-Gal-T subfamily.</text>
</comment>
<organism evidence="7 8">
    <name type="scientific">Parastrongyloides trichosuri</name>
    <name type="common">Possum-specific nematode worm</name>
    <dbReference type="NCBI Taxonomy" id="131310"/>
    <lineage>
        <taxon>Eukaryota</taxon>
        <taxon>Metazoa</taxon>
        <taxon>Ecdysozoa</taxon>
        <taxon>Nematoda</taxon>
        <taxon>Chromadorea</taxon>
        <taxon>Rhabditida</taxon>
        <taxon>Tylenchina</taxon>
        <taxon>Panagrolaimomorpha</taxon>
        <taxon>Strongyloidoidea</taxon>
        <taxon>Strongyloididae</taxon>
        <taxon>Parastrongyloides</taxon>
    </lineage>
</organism>
<proteinExistence type="inferred from homology"/>
<evidence type="ECO:0000256" key="5">
    <source>
        <dbReference type="ARBA" id="ARBA00022989"/>
    </source>
</evidence>
<name>A0A0N4Z6X6_PARTI</name>
<keyword evidence="5" id="KW-1133">Transmembrane helix</keyword>
<dbReference type="PANTHER" id="PTHR23033">
    <property type="entry name" value="BETA1,3-GALACTOSYLTRANSFERASE"/>
    <property type="match status" value="1"/>
</dbReference>
<evidence type="ECO:0000256" key="6">
    <source>
        <dbReference type="ARBA" id="ARBA00023136"/>
    </source>
</evidence>
<evidence type="ECO:0000313" key="8">
    <source>
        <dbReference type="WBParaSite" id="PTRK_0000293200.1"/>
    </source>
</evidence>
<dbReference type="STRING" id="131310.A0A0N4Z6X6"/>
<keyword evidence="3" id="KW-0812">Transmembrane</keyword>
<sequence length="174" mass="20076">MHLSDDDMYTFMHAGAGYVLSKRSFSDLVTIAFKNDLTCNEKENSFEDVVIGKCLKSLGVVPSVSLDTKGRILFNPLNPLSGASPDYMNGFINVANFKYKQGIDSMSDFPITFHDVSKDLMYGLEYLLYHAEVMGRRSRLGRMFDKLNDMNKRYKINKKIKQIEKFSRYQFVKY</sequence>
<reference evidence="8" key="1">
    <citation type="submission" date="2017-02" db="UniProtKB">
        <authorList>
            <consortium name="WormBaseParasite"/>
        </authorList>
    </citation>
    <scope>IDENTIFICATION</scope>
</reference>
<evidence type="ECO:0000256" key="3">
    <source>
        <dbReference type="ARBA" id="ARBA00022692"/>
    </source>
</evidence>
<dbReference type="Gene3D" id="3.90.550.50">
    <property type="match status" value="1"/>
</dbReference>